<feature type="domain" description="Reverse transcriptase Ty1/copia-type" evidence="2">
    <location>
        <begin position="314"/>
        <end position="375"/>
    </location>
</feature>
<reference evidence="3" key="1">
    <citation type="journal article" date="2019" name="Sci. Rep.">
        <title>Draft genome of Tanacetum cinerariifolium, the natural source of mosquito coil.</title>
        <authorList>
            <person name="Yamashiro T."/>
            <person name="Shiraishi A."/>
            <person name="Satake H."/>
            <person name="Nakayama K."/>
        </authorList>
    </citation>
    <scope>NUCLEOTIDE SEQUENCE</scope>
</reference>
<organism evidence="3">
    <name type="scientific">Tanacetum cinerariifolium</name>
    <name type="common">Dalmatian daisy</name>
    <name type="synonym">Chrysanthemum cinerariifolium</name>
    <dbReference type="NCBI Taxonomy" id="118510"/>
    <lineage>
        <taxon>Eukaryota</taxon>
        <taxon>Viridiplantae</taxon>
        <taxon>Streptophyta</taxon>
        <taxon>Embryophyta</taxon>
        <taxon>Tracheophyta</taxon>
        <taxon>Spermatophyta</taxon>
        <taxon>Magnoliopsida</taxon>
        <taxon>eudicotyledons</taxon>
        <taxon>Gunneridae</taxon>
        <taxon>Pentapetalae</taxon>
        <taxon>asterids</taxon>
        <taxon>campanulids</taxon>
        <taxon>Asterales</taxon>
        <taxon>Asteraceae</taxon>
        <taxon>Asteroideae</taxon>
        <taxon>Anthemideae</taxon>
        <taxon>Anthemidinae</taxon>
        <taxon>Tanacetum</taxon>
    </lineage>
</organism>
<dbReference type="Pfam" id="PF07727">
    <property type="entry name" value="RVT_2"/>
    <property type="match status" value="1"/>
</dbReference>
<feature type="compositionally biased region" description="Basic and acidic residues" evidence="1">
    <location>
        <begin position="108"/>
        <end position="118"/>
    </location>
</feature>
<protein>
    <recommendedName>
        <fullName evidence="2">Reverse transcriptase Ty1/copia-type domain-containing protein</fullName>
    </recommendedName>
</protein>
<evidence type="ECO:0000259" key="2">
    <source>
        <dbReference type="Pfam" id="PF07727"/>
    </source>
</evidence>
<dbReference type="EMBL" id="BKCJ010004625">
    <property type="protein sequence ID" value="GEU62145.1"/>
    <property type="molecule type" value="Genomic_DNA"/>
</dbReference>
<proteinExistence type="predicted"/>
<dbReference type="AlphaFoldDB" id="A0A6L2LPV5"/>
<evidence type="ECO:0000256" key="1">
    <source>
        <dbReference type="SAM" id="MobiDB-lite"/>
    </source>
</evidence>
<dbReference type="InterPro" id="IPR013103">
    <property type="entry name" value="RVT_2"/>
</dbReference>
<sequence>MSLNIMGNPQHELQEKGVIDSGYSSHTTGNMSYLFGYEEIDGGYVAFGGDPKRGKITGNQTNGNAGTKENINAGQAKNKIVSGPQYVLLPLLTFDSQGPKSSEDEIADDARKKDKDANDNRMFTPITAAGSTYVYLGGSIPVDAVTFPNVNLPNDPLMPDLEDTADTGFFDDVYDDTEVDAEADTNNLELSTVISLISTTRVHKEHPKDQIIRDPLLEHQTRRMTKASQEHTMVTYIKQQRRTNHKDYQNYLLACFLSQQEPKKTLVDLPNGNRAIGTKWVFQNKKDERGIIVRNKARLVAQGYTQEEGIDYDEMDVKSAFLYGTIEEEVYVCQPPGFEEPHFPNKVYKVEKALNGLHQAPRAWVAVKTTSTLIETNKALLKDEEAQDVDVYLYISMIGLLMNLTASRPDIMFDVCACARVQVTTKVSHLHAVKRIFRYWKGQPNLGLWYPRDSPFDLEAFSDSYYAGASLDRKSLI</sequence>
<comment type="caution">
    <text evidence="3">The sequence shown here is derived from an EMBL/GenBank/DDBJ whole genome shotgun (WGS) entry which is preliminary data.</text>
</comment>
<accession>A0A6L2LPV5</accession>
<name>A0A6L2LPV5_TANCI</name>
<feature type="region of interest" description="Disordered" evidence="1">
    <location>
        <begin position="98"/>
        <end position="118"/>
    </location>
</feature>
<dbReference type="PANTHER" id="PTHR11439:SF495">
    <property type="entry name" value="REVERSE TRANSCRIPTASE, RNA-DEPENDENT DNA POLYMERASE-RELATED"/>
    <property type="match status" value="1"/>
</dbReference>
<dbReference type="PANTHER" id="PTHR11439">
    <property type="entry name" value="GAG-POL-RELATED RETROTRANSPOSON"/>
    <property type="match status" value="1"/>
</dbReference>
<gene>
    <name evidence="3" type="ORF">Tci_034123</name>
</gene>
<evidence type="ECO:0000313" key="3">
    <source>
        <dbReference type="EMBL" id="GEU62145.1"/>
    </source>
</evidence>